<name>A0ABM9CH13_9BACL</name>
<dbReference type="Proteomes" id="UP000838324">
    <property type="component" value="Unassembled WGS sequence"/>
</dbReference>
<dbReference type="EMBL" id="CAKMMG010000005">
    <property type="protein sequence ID" value="CAH1212221.1"/>
    <property type="molecule type" value="Genomic_DNA"/>
</dbReference>
<gene>
    <name evidence="1" type="ORF">PAECIP111892_03718</name>
</gene>
<evidence type="ECO:0000313" key="1">
    <source>
        <dbReference type="EMBL" id="CAH1212221.1"/>
    </source>
</evidence>
<proteinExistence type="predicted"/>
<evidence type="ECO:0008006" key="3">
    <source>
        <dbReference type="Google" id="ProtNLM"/>
    </source>
</evidence>
<accession>A0ABM9CH13</accession>
<sequence>MLTMEFRKLLQLHLKPRLNQLGFMGSDHHFRKNSDEHFIYTLAIQGNRYGGSCIMELGVHLDFLPIGLNGKADINNLTVYDCEFRQRIEAGIPWSQRIFGSRHPQARWFEYGESEADAIRTINRMYKVFKVGGLEYYDQFRGFPDPILSITLEQLKAERGKQQISMGAPQNLRLALIIARTHEFVGDLDSSLKFAEWGLNHLGQATGLKPYFEELISRITQLRELSK</sequence>
<organism evidence="1 2">
    <name type="scientific">Paenibacillus auburnensis</name>
    <dbReference type="NCBI Taxonomy" id="2905649"/>
    <lineage>
        <taxon>Bacteria</taxon>
        <taxon>Bacillati</taxon>
        <taxon>Bacillota</taxon>
        <taxon>Bacilli</taxon>
        <taxon>Bacillales</taxon>
        <taxon>Paenibacillaceae</taxon>
        <taxon>Paenibacillus</taxon>
    </lineage>
</organism>
<dbReference type="InterPro" id="IPR025412">
    <property type="entry name" value="DUF4304"/>
</dbReference>
<evidence type="ECO:0000313" key="2">
    <source>
        <dbReference type="Proteomes" id="UP000838324"/>
    </source>
</evidence>
<dbReference type="Pfam" id="PF14137">
    <property type="entry name" value="DUF4304"/>
    <property type="match status" value="1"/>
</dbReference>
<reference evidence="1" key="1">
    <citation type="submission" date="2022-01" db="EMBL/GenBank/DDBJ databases">
        <authorList>
            <person name="Criscuolo A."/>
        </authorList>
    </citation>
    <scope>NUCLEOTIDE SEQUENCE</scope>
    <source>
        <strain evidence="1">CIP111892</strain>
    </source>
</reference>
<comment type="caution">
    <text evidence="1">The sequence shown here is derived from an EMBL/GenBank/DDBJ whole genome shotgun (WGS) entry which is preliminary data.</text>
</comment>
<keyword evidence="2" id="KW-1185">Reference proteome</keyword>
<protein>
    <recommendedName>
        <fullName evidence="3">DUF4304 domain-containing protein</fullName>
    </recommendedName>
</protein>
<dbReference type="RefSeq" id="WP_236335489.1">
    <property type="nucleotide sequence ID" value="NZ_CAKMMG010000005.1"/>
</dbReference>